<feature type="transmembrane region" description="Helical" evidence="1">
    <location>
        <begin position="257"/>
        <end position="277"/>
    </location>
</feature>
<dbReference type="Pfam" id="PF01464">
    <property type="entry name" value="SLT"/>
    <property type="match status" value="1"/>
</dbReference>
<dbReference type="Proteomes" id="UP000254571">
    <property type="component" value="Unassembled WGS sequence"/>
</dbReference>
<dbReference type="InterPro" id="IPR007039">
    <property type="entry name" value="TrbC/VirB2"/>
</dbReference>
<reference evidence="3 4" key="1">
    <citation type="submission" date="2018-06" db="EMBL/GenBank/DDBJ databases">
        <authorList>
            <consortium name="Pathogen Informatics"/>
            <person name="Doyle S."/>
        </authorList>
    </citation>
    <scope>NUCLEOTIDE SEQUENCE [LARGE SCALE GENOMIC DNA]</scope>
    <source>
        <strain evidence="3 4">NCTC9149</strain>
    </source>
</reference>
<evidence type="ECO:0000256" key="1">
    <source>
        <dbReference type="SAM" id="Phobius"/>
    </source>
</evidence>
<organism evidence="3 4">
    <name type="scientific">Klebsiella grimontii</name>
    <dbReference type="NCBI Taxonomy" id="2058152"/>
    <lineage>
        <taxon>Bacteria</taxon>
        <taxon>Pseudomonadati</taxon>
        <taxon>Pseudomonadota</taxon>
        <taxon>Gammaproteobacteria</taxon>
        <taxon>Enterobacterales</taxon>
        <taxon>Enterobacteriaceae</taxon>
        <taxon>Klebsiella/Raoultella group</taxon>
        <taxon>Klebsiella</taxon>
    </lineage>
</organism>
<dbReference type="AlphaFoldDB" id="A0A7H4P0U5"/>
<gene>
    <name evidence="3" type="ORF">NCTC9149_02461</name>
</gene>
<dbReference type="EMBL" id="UGMX01000002">
    <property type="protein sequence ID" value="STW06060.1"/>
    <property type="molecule type" value="Genomic_DNA"/>
</dbReference>
<feature type="domain" description="Transglycosylase SLT" evidence="2">
    <location>
        <begin position="13"/>
        <end position="142"/>
    </location>
</feature>
<evidence type="ECO:0000259" key="2">
    <source>
        <dbReference type="Pfam" id="PF01464"/>
    </source>
</evidence>
<name>A0A7H4P0U5_9ENTR</name>
<protein>
    <submittedName>
        <fullName evidence="3">Transglycosylase SLT domain-containing protein</fullName>
    </submittedName>
</protein>
<keyword evidence="1" id="KW-0472">Membrane</keyword>
<dbReference type="InterPro" id="IPR008258">
    <property type="entry name" value="Transglycosylase_SLT_dom_1"/>
</dbReference>
<evidence type="ECO:0000313" key="3">
    <source>
        <dbReference type="EMBL" id="STW06060.1"/>
    </source>
</evidence>
<dbReference type="CDD" id="cd16892">
    <property type="entry name" value="LT_VirB1-like"/>
    <property type="match status" value="1"/>
</dbReference>
<dbReference type="SUPFAM" id="SSF53955">
    <property type="entry name" value="Lysozyme-like"/>
    <property type="match status" value="1"/>
</dbReference>
<keyword evidence="1" id="KW-0812">Transmembrane</keyword>
<accession>A0A7H4P0U5</accession>
<feature type="transmembrane region" description="Helical" evidence="1">
    <location>
        <begin position="289"/>
        <end position="307"/>
    </location>
</feature>
<comment type="caution">
    <text evidence="3">The sequence shown here is derived from an EMBL/GenBank/DDBJ whole genome shotgun (WGS) entry which is preliminary data.</text>
</comment>
<proteinExistence type="predicted"/>
<dbReference type="InterPro" id="IPR023346">
    <property type="entry name" value="Lysozyme-like_dom_sf"/>
</dbReference>
<sequence length="308" mass="33250">MLSTTAFLTLSMQCAASVHPSTALDVARVESGLNPYAIAEILPGGKGVTSHFPASKDEAVSLTGRLAAQGRRYSVGLMQITSTNFRHYGVTASDLLAPCTNLSVFEHILTDCYRRGGSLKRALSCYYSGNFTTGQQPESTFNQTSYIQRIGYAVPSTQEDRQRPPAEKLVPEIHYPTAVMRGELTDNATPVSDIPTLPQCRDTRRVTHSRPPGGTMMKRKEYDWTVLSSLLMASPVLAADSGFNKANETLSNTSTGLLGLAAVTITLATMWVGYKVLFDGKSLHDMRNVIIGAILIVGASGFGAYWAS</sequence>
<keyword evidence="1" id="KW-1133">Transmembrane helix</keyword>
<dbReference type="Gene3D" id="1.10.530.10">
    <property type="match status" value="1"/>
</dbReference>
<dbReference type="Pfam" id="PF04956">
    <property type="entry name" value="TrbC"/>
    <property type="match status" value="1"/>
</dbReference>
<evidence type="ECO:0000313" key="4">
    <source>
        <dbReference type="Proteomes" id="UP000254571"/>
    </source>
</evidence>